<dbReference type="Proteomes" id="UP000015101">
    <property type="component" value="Unassembled WGS sequence"/>
</dbReference>
<dbReference type="KEGG" id="hro:HELRODRAFT_173932"/>
<dbReference type="Gene3D" id="2.60.120.260">
    <property type="entry name" value="Galactose-binding domain-like"/>
    <property type="match status" value="1"/>
</dbReference>
<dbReference type="EMBL" id="KB096676">
    <property type="protein sequence ID" value="ESO03058.1"/>
    <property type="molecule type" value="Genomic_DNA"/>
</dbReference>
<reference evidence="2 4" key="2">
    <citation type="journal article" date="2013" name="Nature">
        <title>Insights into bilaterian evolution from three spiralian genomes.</title>
        <authorList>
            <person name="Simakov O."/>
            <person name="Marletaz F."/>
            <person name="Cho S.J."/>
            <person name="Edsinger-Gonzales E."/>
            <person name="Havlak P."/>
            <person name="Hellsten U."/>
            <person name="Kuo D.H."/>
            <person name="Larsson T."/>
            <person name="Lv J."/>
            <person name="Arendt D."/>
            <person name="Savage R."/>
            <person name="Osoegawa K."/>
            <person name="de Jong P."/>
            <person name="Grimwood J."/>
            <person name="Chapman J.A."/>
            <person name="Shapiro H."/>
            <person name="Aerts A."/>
            <person name="Otillar R.P."/>
            <person name="Terry A.Y."/>
            <person name="Boore J.L."/>
            <person name="Grigoriev I.V."/>
            <person name="Lindberg D.R."/>
            <person name="Seaver E.C."/>
            <person name="Weisblat D.A."/>
            <person name="Putnam N.H."/>
            <person name="Rokhsar D.S."/>
        </authorList>
    </citation>
    <scope>NUCLEOTIDE SEQUENCE</scope>
</reference>
<evidence type="ECO:0000256" key="1">
    <source>
        <dbReference type="SAM" id="SignalP"/>
    </source>
</evidence>
<evidence type="ECO:0000313" key="2">
    <source>
        <dbReference type="EMBL" id="ESO03058.1"/>
    </source>
</evidence>
<dbReference type="RefSeq" id="XP_009018751.1">
    <property type="nucleotide sequence ID" value="XM_009020503.1"/>
</dbReference>
<dbReference type="EMBL" id="AMQM01004763">
    <property type="status" value="NOT_ANNOTATED_CDS"/>
    <property type="molecule type" value="Genomic_DNA"/>
</dbReference>
<dbReference type="HOGENOM" id="CLU_1134617_0_0_1"/>
<organism evidence="3 4">
    <name type="scientific">Helobdella robusta</name>
    <name type="common">Californian leech</name>
    <dbReference type="NCBI Taxonomy" id="6412"/>
    <lineage>
        <taxon>Eukaryota</taxon>
        <taxon>Metazoa</taxon>
        <taxon>Spiralia</taxon>
        <taxon>Lophotrochozoa</taxon>
        <taxon>Annelida</taxon>
        <taxon>Clitellata</taxon>
        <taxon>Hirudinea</taxon>
        <taxon>Rhynchobdellida</taxon>
        <taxon>Glossiphoniidae</taxon>
        <taxon>Helobdella</taxon>
    </lineage>
</organism>
<dbReference type="CTD" id="20204741"/>
<evidence type="ECO:0000313" key="3">
    <source>
        <dbReference type="EnsemblMetazoa" id="HelroP173932"/>
    </source>
</evidence>
<gene>
    <name evidence="3" type="primary">20204741</name>
    <name evidence="2" type="ORF">HELRODRAFT_173932</name>
</gene>
<evidence type="ECO:0008006" key="5">
    <source>
        <dbReference type="Google" id="ProtNLM"/>
    </source>
</evidence>
<proteinExistence type="predicted"/>
<protein>
    <recommendedName>
        <fullName evidence="5">Apple domain-containing protein</fullName>
    </recommendedName>
</protein>
<sequence length="245" mass="28061">MFHYEIFVILFICSNLHLNLVCNAGCFVRRLNCKQKDECCCDEPSMQTTFNDVPSSRAFISCSWTCSNNSHCLAFNFNQNFTTCSLFSDAPLSCFRKIDGCHHMYNSDVYSLNFTVTADNKVISLYFDGVAQKLKPNWDNYKLYDSYFTHFNVNVIAIQAKNGNGSKYIVAFSDDGYIQTNTTWKCSPSTPVLDSNNNSWYDVHYDDSSWSPAIQQFTAVNFVGAMKIWSNDSINAYCRKKLCIY</sequence>
<accession>T1F7E2</accession>
<feature type="chain" id="PRO_5010980310" description="Apple domain-containing protein" evidence="1">
    <location>
        <begin position="25"/>
        <end position="245"/>
    </location>
</feature>
<reference evidence="4" key="1">
    <citation type="submission" date="2012-12" db="EMBL/GenBank/DDBJ databases">
        <authorList>
            <person name="Hellsten U."/>
            <person name="Grimwood J."/>
            <person name="Chapman J.A."/>
            <person name="Shapiro H."/>
            <person name="Aerts A."/>
            <person name="Otillar R.P."/>
            <person name="Terry A.Y."/>
            <person name="Boore J.L."/>
            <person name="Simakov O."/>
            <person name="Marletaz F."/>
            <person name="Cho S.-J."/>
            <person name="Edsinger-Gonzales E."/>
            <person name="Havlak P."/>
            <person name="Kuo D.-H."/>
            <person name="Larsson T."/>
            <person name="Lv J."/>
            <person name="Arendt D."/>
            <person name="Savage R."/>
            <person name="Osoegawa K."/>
            <person name="de Jong P."/>
            <person name="Lindberg D.R."/>
            <person name="Seaver E.C."/>
            <person name="Weisblat D.A."/>
            <person name="Putnam N.H."/>
            <person name="Grigoriev I.V."/>
            <person name="Rokhsar D.S."/>
        </authorList>
    </citation>
    <scope>NUCLEOTIDE SEQUENCE</scope>
</reference>
<keyword evidence="4" id="KW-1185">Reference proteome</keyword>
<dbReference type="GeneID" id="20204741"/>
<feature type="signal peptide" evidence="1">
    <location>
        <begin position="1"/>
        <end position="24"/>
    </location>
</feature>
<reference evidence="3" key="3">
    <citation type="submission" date="2015-06" db="UniProtKB">
        <authorList>
            <consortium name="EnsemblMetazoa"/>
        </authorList>
    </citation>
    <scope>IDENTIFICATION</scope>
</reference>
<dbReference type="AlphaFoldDB" id="T1F7E2"/>
<dbReference type="EnsemblMetazoa" id="HelroT173932">
    <property type="protein sequence ID" value="HelroP173932"/>
    <property type="gene ID" value="HelroG173932"/>
</dbReference>
<name>T1F7E2_HELRO</name>
<keyword evidence="1" id="KW-0732">Signal</keyword>
<evidence type="ECO:0000313" key="4">
    <source>
        <dbReference type="Proteomes" id="UP000015101"/>
    </source>
</evidence>
<dbReference type="InParanoid" id="T1F7E2"/>